<protein>
    <submittedName>
        <fullName evidence="3">Alpha/beta hydrolase</fullName>
    </submittedName>
</protein>
<comment type="caution">
    <text evidence="3">The sequence shown here is derived from an EMBL/GenBank/DDBJ whole genome shotgun (WGS) entry which is preliminary data.</text>
</comment>
<dbReference type="Gene3D" id="3.40.50.1820">
    <property type="entry name" value="alpha/beta hydrolase"/>
    <property type="match status" value="1"/>
</dbReference>
<reference evidence="4" key="1">
    <citation type="journal article" date="2019" name="Int. J. Syst. Evol. Microbiol.">
        <title>The Global Catalogue of Microorganisms (GCM) 10K type strain sequencing project: providing services to taxonomists for standard genome sequencing and annotation.</title>
        <authorList>
            <consortium name="The Broad Institute Genomics Platform"/>
            <consortium name="The Broad Institute Genome Sequencing Center for Infectious Disease"/>
            <person name="Wu L."/>
            <person name="Ma J."/>
        </authorList>
    </citation>
    <scope>NUCLEOTIDE SEQUENCE [LARGE SCALE GENOMIC DNA]</scope>
    <source>
        <strain evidence="4">CCUG 39402</strain>
    </source>
</reference>
<dbReference type="InterPro" id="IPR029058">
    <property type="entry name" value="AB_hydrolase_fold"/>
</dbReference>
<dbReference type="Pfam" id="PF20434">
    <property type="entry name" value="BD-FAE"/>
    <property type="match status" value="1"/>
</dbReference>
<feature type="domain" description="BD-FAE-like" evidence="2">
    <location>
        <begin position="68"/>
        <end position="169"/>
    </location>
</feature>
<dbReference type="RefSeq" id="WP_371435251.1">
    <property type="nucleotide sequence ID" value="NZ_JBHSRS010000073.1"/>
</dbReference>
<gene>
    <name evidence="3" type="ORF">ACFQND_13450</name>
</gene>
<dbReference type="InterPro" id="IPR050300">
    <property type="entry name" value="GDXG_lipolytic_enzyme"/>
</dbReference>
<organism evidence="3 4">
    <name type="scientific">Polaromonas aquatica</name>
    <dbReference type="NCBI Taxonomy" id="332657"/>
    <lineage>
        <taxon>Bacteria</taxon>
        <taxon>Pseudomonadati</taxon>
        <taxon>Pseudomonadota</taxon>
        <taxon>Betaproteobacteria</taxon>
        <taxon>Burkholderiales</taxon>
        <taxon>Comamonadaceae</taxon>
        <taxon>Polaromonas</taxon>
    </lineage>
</organism>
<dbReference type="InterPro" id="IPR049492">
    <property type="entry name" value="BD-FAE-like_dom"/>
</dbReference>
<dbReference type="InterPro" id="IPR019826">
    <property type="entry name" value="Carboxylesterase_B_AS"/>
</dbReference>
<evidence type="ECO:0000256" key="1">
    <source>
        <dbReference type="ARBA" id="ARBA00022801"/>
    </source>
</evidence>
<dbReference type="PROSITE" id="PS00122">
    <property type="entry name" value="CARBOXYLESTERASE_B_1"/>
    <property type="match status" value="1"/>
</dbReference>
<dbReference type="Proteomes" id="UP001596270">
    <property type="component" value="Unassembled WGS sequence"/>
</dbReference>
<dbReference type="PANTHER" id="PTHR48081">
    <property type="entry name" value="AB HYDROLASE SUPERFAMILY PROTEIN C4A8.06C"/>
    <property type="match status" value="1"/>
</dbReference>
<accession>A0ABW1TZ94</accession>
<keyword evidence="4" id="KW-1185">Reference proteome</keyword>
<dbReference type="PANTHER" id="PTHR48081:SF33">
    <property type="entry name" value="KYNURENINE FORMAMIDASE"/>
    <property type="match status" value="1"/>
</dbReference>
<dbReference type="SUPFAM" id="SSF53474">
    <property type="entry name" value="alpha/beta-Hydrolases"/>
    <property type="match status" value="1"/>
</dbReference>
<evidence type="ECO:0000259" key="2">
    <source>
        <dbReference type="Pfam" id="PF20434"/>
    </source>
</evidence>
<keyword evidence="1 3" id="KW-0378">Hydrolase</keyword>
<sequence>MTPVQPFPGLSDKARARMLELGPMWASDIVANRKAVLEVYTPLLAAQDAGGIEVTRDQAYGTHARHKLDVYRQPNIRNAPVIVFVHGGAFVRGDKDANPQIYGNLPRYFARHGCVGINMEYRLAPEAAYPEGTQDVAQAMEWVRSHAQAFGGDPARIFLVGHSAGGAHAAAYVCDPLTRPVNGHGVAGLVLISARLRADARPDNPNAHGVRAYYGNDETLYEARSVVTHAENLDVPLLLAIAEFENPGLDVYALEMLHRVRASRRRSPRFMRLEHHNHTSIVAHFDTGEDMLGREILDFMAQGK</sequence>
<dbReference type="EMBL" id="JBHSRS010000073">
    <property type="protein sequence ID" value="MFC6282230.1"/>
    <property type="molecule type" value="Genomic_DNA"/>
</dbReference>
<name>A0ABW1TZ94_9BURK</name>
<dbReference type="GO" id="GO:0016787">
    <property type="term" value="F:hydrolase activity"/>
    <property type="evidence" value="ECO:0007669"/>
    <property type="project" value="UniProtKB-KW"/>
</dbReference>
<proteinExistence type="predicted"/>
<evidence type="ECO:0000313" key="3">
    <source>
        <dbReference type="EMBL" id="MFC6282230.1"/>
    </source>
</evidence>
<evidence type="ECO:0000313" key="4">
    <source>
        <dbReference type="Proteomes" id="UP001596270"/>
    </source>
</evidence>